<dbReference type="EMBL" id="PXXO01000021">
    <property type="protein sequence ID" value="PSJ03500.1"/>
    <property type="molecule type" value="Genomic_DNA"/>
</dbReference>
<dbReference type="SMART" id="SM01002">
    <property type="entry name" value="AlaDh_PNT_C"/>
    <property type="match status" value="1"/>
</dbReference>
<keyword evidence="6" id="KW-1278">Translocase</keyword>
<evidence type="ECO:0000256" key="5">
    <source>
        <dbReference type="ARBA" id="ARBA00022857"/>
    </source>
</evidence>
<evidence type="ECO:0000256" key="1">
    <source>
        <dbReference type="ARBA" id="ARBA00003943"/>
    </source>
</evidence>
<dbReference type="GO" id="GO:0006740">
    <property type="term" value="P:NADPH regeneration"/>
    <property type="evidence" value="ECO:0007669"/>
    <property type="project" value="TreeGrafter"/>
</dbReference>
<dbReference type="PANTHER" id="PTHR10160">
    <property type="entry name" value="NAD(P) TRANSHYDROGENASE"/>
    <property type="match status" value="1"/>
</dbReference>
<accession>A0A2P7MQJ3</accession>
<evidence type="ECO:0000259" key="10">
    <source>
        <dbReference type="SMART" id="SM01003"/>
    </source>
</evidence>
<dbReference type="OrthoDB" id="9804592at2"/>
<dbReference type="Pfam" id="PF01262">
    <property type="entry name" value="AlaDh_PNT_C"/>
    <property type="match status" value="1"/>
</dbReference>
<protein>
    <recommendedName>
        <fullName evidence="3">proton-translocating NAD(P)(+) transhydrogenase</fullName>
        <ecNumber evidence="3">7.1.1.1</ecNumber>
    </recommendedName>
</protein>
<dbReference type="InterPro" id="IPR008143">
    <property type="entry name" value="Ala_DH/PNT_CS2"/>
</dbReference>
<dbReference type="InterPro" id="IPR007886">
    <property type="entry name" value="AlaDH/PNT_N"/>
</dbReference>
<feature type="domain" description="Alanine dehydrogenase/pyridine nucleotide transhydrogenase NAD(H)-binding" evidence="9">
    <location>
        <begin position="178"/>
        <end position="343"/>
    </location>
</feature>
<dbReference type="PANTHER" id="PTHR10160:SF19">
    <property type="entry name" value="PROTON-TRANSLOCATING NAD(P)(+) TRANSHYDROGENASE"/>
    <property type="match status" value="1"/>
</dbReference>
<dbReference type="CDD" id="cd05304">
    <property type="entry name" value="Rubrum_tdh"/>
    <property type="match status" value="1"/>
</dbReference>
<evidence type="ECO:0000313" key="12">
    <source>
        <dbReference type="Proteomes" id="UP000243002"/>
    </source>
</evidence>
<keyword evidence="5" id="KW-0521">NADP</keyword>
<dbReference type="SMART" id="SM01003">
    <property type="entry name" value="AlaDh_PNT_N"/>
    <property type="match status" value="1"/>
</dbReference>
<dbReference type="InterPro" id="IPR007698">
    <property type="entry name" value="AlaDH/PNT_NAD(H)-bd"/>
</dbReference>
<dbReference type="AlphaFoldDB" id="A0A2P7MQJ3"/>
<dbReference type="EC" id="7.1.1.1" evidence="3"/>
<organism evidence="11 12">
    <name type="scientific">Cyanobium usitatum str. Tous</name>
    <dbReference type="NCBI Taxonomy" id="2116684"/>
    <lineage>
        <taxon>Bacteria</taxon>
        <taxon>Bacillati</taxon>
        <taxon>Cyanobacteriota</taxon>
        <taxon>Cyanophyceae</taxon>
        <taxon>Synechococcales</taxon>
        <taxon>Prochlorococcaceae</taxon>
        <taxon>Cyanobium</taxon>
    </lineage>
</organism>
<evidence type="ECO:0000256" key="3">
    <source>
        <dbReference type="ARBA" id="ARBA00012943"/>
    </source>
</evidence>
<dbReference type="Proteomes" id="UP000243002">
    <property type="component" value="Unassembled WGS sequence"/>
</dbReference>
<dbReference type="GO" id="GO:0008750">
    <property type="term" value="F:proton-translocating NAD(P)+ transhydrogenase activity"/>
    <property type="evidence" value="ECO:0007669"/>
    <property type="project" value="UniProtKB-EC"/>
</dbReference>
<comment type="function">
    <text evidence="1">The transhydrogenation between NADH and NADP is coupled to respiration and ATP hydrolysis and functions as a proton pump across the membrane.</text>
</comment>
<dbReference type="GO" id="GO:0005886">
    <property type="term" value="C:plasma membrane"/>
    <property type="evidence" value="ECO:0007669"/>
    <property type="project" value="TreeGrafter"/>
</dbReference>
<comment type="similarity">
    <text evidence="2">Belongs to the AlaDH/PNT family.</text>
</comment>
<evidence type="ECO:0000256" key="8">
    <source>
        <dbReference type="ARBA" id="ARBA00048202"/>
    </source>
</evidence>
<evidence type="ECO:0000256" key="2">
    <source>
        <dbReference type="ARBA" id="ARBA00005689"/>
    </source>
</evidence>
<comment type="catalytic activity">
    <reaction evidence="8">
        <text>NAD(+) + NADPH + H(+)(in) = NADH + NADP(+) + H(+)(out)</text>
        <dbReference type="Rhea" id="RHEA:47992"/>
        <dbReference type="ChEBI" id="CHEBI:15378"/>
        <dbReference type="ChEBI" id="CHEBI:57540"/>
        <dbReference type="ChEBI" id="CHEBI:57783"/>
        <dbReference type="ChEBI" id="CHEBI:57945"/>
        <dbReference type="ChEBI" id="CHEBI:58349"/>
        <dbReference type="EC" id="7.1.1.1"/>
    </reaction>
</comment>
<reference evidence="11 12" key="1">
    <citation type="journal article" date="2018" name="Environ. Microbiol.">
        <title>Ecological and genomic features of two widespread freshwater picocyanobacteria.</title>
        <authorList>
            <person name="Cabello-Yeves P.J."/>
            <person name="Picazo A."/>
            <person name="Camacho A."/>
            <person name="Callieri C."/>
            <person name="Rosselli R."/>
            <person name="Roda-Garcia J.J."/>
            <person name="Coutinho F.H."/>
            <person name="Rodriguez-Valera F."/>
        </authorList>
    </citation>
    <scope>NUCLEOTIDE SEQUENCE [LARGE SCALE GENOMIC DNA]</scope>
    <source>
        <strain evidence="11 12">Tous</strain>
    </source>
</reference>
<dbReference type="SUPFAM" id="SSF52283">
    <property type="entry name" value="Formate/glycerate dehydrogenase catalytic domain-like"/>
    <property type="match status" value="1"/>
</dbReference>
<dbReference type="Pfam" id="PF05222">
    <property type="entry name" value="AlaDh_PNT_N"/>
    <property type="match status" value="1"/>
</dbReference>
<evidence type="ECO:0000313" key="11">
    <source>
        <dbReference type="EMBL" id="PSJ03500.1"/>
    </source>
</evidence>
<evidence type="ECO:0000256" key="7">
    <source>
        <dbReference type="ARBA" id="ARBA00023027"/>
    </source>
</evidence>
<feature type="domain" description="Alanine dehydrogenase/pyridine nucleotide transhydrogenase N-terminal" evidence="10">
    <location>
        <begin position="34"/>
        <end position="169"/>
    </location>
</feature>
<keyword evidence="7" id="KW-0520">NAD</keyword>
<keyword evidence="12" id="KW-1185">Reference proteome</keyword>
<dbReference type="Gene3D" id="3.40.50.720">
    <property type="entry name" value="NAD(P)-binding Rossmann-like Domain"/>
    <property type="match status" value="2"/>
</dbReference>
<dbReference type="PROSITE" id="PS00837">
    <property type="entry name" value="ALADH_PNT_2"/>
    <property type="match status" value="1"/>
</dbReference>
<evidence type="ECO:0000256" key="6">
    <source>
        <dbReference type="ARBA" id="ARBA00022967"/>
    </source>
</evidence>
<sequence>MGNCAHLLQLCCSGEGRHPLIDLWPPGTHLAEVLILRERNPGECRVAATPETVRRLLARGLTLQVEQSAGLAAGYADHEFETAGARLVAPGPDLGAGVDAVLCVNPPAAEVLDQLRPGTLLAGLLSPYGAIALVEQLQSRRVSALALELLPRISRAQSMDVLSSQANIAGYKAVLLASAALDRYVPMLMTAAGTIQPARALILGAGVAGLQALATARRLGAVVYVSDVRPAAKEQVESLGGRFISPPEQEERPAEAGGYAKAASEAFLAAQRQQLADQLALADMVICTAQVPGRRAPMLISDEMLAGMRPGSVVVDLAVAQGGNCAGTVCGQTVERHGVRLIGGDGLPSSVANHASALYARNLAALVEHVLGEDGFQLDQEDPIVAGCLFTHDGACRFPDLVSGAN</sequence>
<proteinExistence type="inferred from homology"/>
<keyword evidence="4" id="KW-0547">Nucleotide-binding</keyword>
<dbReference type="SUPFAM" id="SSF51735">
    <property type="entry name" value="NAD(P)-binding Rossmann-fold domains"/>
    <property type="match status" value="1"/>
</dbReference>
<dbReference type="GO" id="GO:0016491">
    <property type="term" value="F:oxidoreductase activity"/>
    <property type="evidence" value="ECO:0007669"/>
    <property type="project" value="InterPro"/>
</dbReference>
<comment type="caution">
    <text evidence="11">The sequence shown here is derived from an EMBL/GenBank/DDBJ whole genome shotgun (WGS) entry which is preliminary data.</text>
</comment>
<evidence type="ECO:0000259" key="9">
    <source>
        <dbReference type="SMART" id="SM01002"/>
    </source>
</evidence>
<dbReference type="GO" id="GO:0050661">
    <property type="term" value="F:NADP binding"/>
    <property type="evidence" value="ECO:0007669"/>
    <property type="project" value="TreeGrafter"/>
</dbReference>
<dbReference type="InterPro" id="IPR036291">
    <property type="entry name" value="NAD(P)-bd_dom_sf"/>
</dbReference>
<gene>
    <name evidence="11" type="ORF">C7K55_12825</name>
</gene>
<evidence type="ECO:0000256" key="4">
    <source>
        <dbReference type="ARBA" id="ARBA00022741"/>
    </source>
</evidence>
<name>A0A2P7MQJ3_9CYAN</name>